<protein>
    <recommendedName>
        <fullName evidence="3">RING-type domain-containing protein</fullName>
    </recommendedName>
</protein>
<evidence type="ECO:0000313" key="1">
    <source>
        <dbReference type="EMBL" id="POW18196.1"/>
    </source>
</evidence>
<reference evidence="2" key="2">
    <citation type="journal article" date="2018" name="BMC Genomics">
        <title>Genomic insights into host adaptation between the wheat stripe rust pathogen (Puccinia striiformis f. sp. tritici) and the barley stripe rust pathogen (Puccinia striiformis f. sp. hordei).</title>
        <authorList>
            <person name="Xia C."/>
            <person name="Wang M."/>
            <person name="Yin C."/>
            <person name="Cornejo O.E."/>
            <person name="Hulbert S.H."/>
            <person name="Chen X."/>
        </authorList>
    </citation>
    <scope>NUCLEOTIDE SEQUENCE [LARGE SCALE GENOMIC DNA]</scope>
    <source>
        <strain evidence="2">93TX-2</strain>
    </source>
</reference>
<reference evidence="1 2" key="1">
    <citation type="submission" date="2017-12" db="EMBL/GenBank/DDBJ databases">
        <title>Gene loss provides genomic basis for host adaptation in cereal stripe rust fungi.</title>
        <authorList>
            <person name="Xia C."/>
        </authorList>
    </citation>
    <scope>NUCLEOTIDE SEQUENCE [LARGE SCALE GENOMIC DNA]</scope>
    <source>
        <strain evidence="1 2">93TX-2</strain>
    </source>
</reference>
<comment type="caution">
    <text evidence="1">The sequence shown here is derived from an EMBL/GenBank/DDBJ whole genome shotgun (WGS) entry which is preliminary data.</text>
</comment>
<keyword evidence="2" id="KW-1185">Reference proteome</keyword>
<accession>A0A2S4W8W0</accession>
<proteinExistence type="predicted"/>
<reference evidence="2" key="3">
    <citation type="journal article" date="2018" name="Mol. Plant Microbe Interact.">
        <title>Genome sequence resources for the wheat stripe rust pathogen (Puccinia striiformis f. sp. tritici) and the barley stripe rust pathogen (Puccinia striiformis f. sp. hordei).</title>
        <authorList>
            <person name="Xia C."/>
            <person name="Wang M."/>
            <person name="Yin C."/>
            <person name="Cornejo O.E."/>
            <person name="Hulbert S.H."/>
            <person name="Chen X."/>
        </authorList>
    </citation>
    <scope>NUCLEOTIDE SEQUENCE [LARGE SCALE GENOMIC DNA]</scope>
    <source>
        <strain evidence="2">93TX-2</strain>
    </source>
</reference>
<sequence length="89" mass="9783">MLKATPTTLPESGYVDVEGIVKEPRVNINREKTEDEDCKDHINSIHHGAEGSTRPISSLQAISEVLLGDPLHTSCVICHEEFSQPETNS</sequence>
<evidence type="ECO:0008006" key="3">
    <source>
        <dbReference type="Google" id="ProtNLM"/>
    </source>
</evidence>
<organism evidence="1 2">
    <name type="scientific">Puccinia striiformis</name>
    <dbReference type="NCBI Taxonomy" id="27350"/>
    <lineage>
        <taxon>Eukaryota</taxon>
        <taxon>Fungi</taxon>
        <taxon>Dikarya</taxon>
        <taxon>Basidiomycota</taxon>
        <taxon>Pucciniomycotina</taxon>
        <taxon>Pucciniomycetes</taxon>
        <taxon>Pucciniales</taxon>
        <taxon>Pucciniaceae</taxon>
        <taxon>Puccinia</taxon>
    </lineage>
</organism>
<name>A0A2S4W8W0_9BASI</name>
<dbReference type="VEuPathDB" id="FungiDB:PSHT_06096"/>
<dbReference type="Proteomes" id="UP000238274">
    <property type="component" value="Unassembled WGS sequence"/>
</dbReference>
<evidence type="ECO:0000313" key="2">
    <source>
        <dbReference type="Proteomes" id="UP000238274"/>
    </source>
</evidence>
<gene>
    <name evidence="1" type="ORF">PSHT_06096</name>
</gene>
<dbReference type="AlphaFoldDB" id="A0A2S4W8W0"/>
<dbReference type="EMBL" id="PKSM01000069">
    <property type="protein sequence ID" value="POW18196.1"/>
    <property type="molecule type" value="Genomic_DNA"/>
</dbReference>